<organism evidence="2 3">
    <name type="scientific">Sediminibacillus dalangtanensis</name>
    <dbReference type="NCBI Taxonomy" id="2729421"/>
    <lineage>
        <taxon>Bacteria</taxon>
        <taxon>Bacillati</taxon>
        <taxon>Bacillota</taxon>
        <taxon>Bacilli</taxon>
        <taxon>Bacillales</taxon>
        <taxon>Bacillaceae</taxon>
        <taxon>Sediminibacillus</taxon>
    </lineage>
</organism>
<evidence type="ECO:0000256" key="1">
    <source>
        <dbReference type="SAM" id="Coils"/>
    </source>
</evidence>
<dbReference type="Proteomes" id="UP000665043">
    <property type="component" value="Chromosome"/>
</dbReference>
<evidence type="ECO:0000313" key="2">
    <source>
        <dbReference type="EMBL" id="QTM99797.1"/>
    </source>
</evidence>
<dbReference type="Pfam" id="PF09548">
    <property type="entry name" value="Spore_III_AB"/>
    <property type="match status" value="1"/>
</dbReference>
<proteinExistence type="predicted"/>
<dbReference type="PIRSF" id="PIRSF021435">
    <property type="entry name" value="SpoIIIAB"/>
    <property type="match status" value="1"/>
</dbReference>
<dbReference type="InterPro" id="IPR014198">
    <property type="entry name" value="Spore_III_AB"/>
</dbReference>
<reference evidence="2 3" key="1">
    <citation type="submission" date="2019-12" db="EMBL/GenBank/DDBJ databases">
        <title>The whole genome sequencing of a strain isolated from a Mars analog, Dalangtan Playa.</title>
        <authorList>
            <person name="Huang T."/>
        </authorList>
    </citation>
    <scope>NUCLEOTIDE SEQUENCE [LARGE SCALE GENOMIC DNA]</scope>
    <source>
        <strain evidence="2 3">DP4-553-S</strain>
    </source>
</reference>
<evidence type="ECO:0000313" key="3">
    <source>
        <dbReference type="Proteomes" id="UP000665043"/>
    </source>
</evidence>
<keyword evidence="3" id="KW-1185">Reference proteome</keyword>
<accession>A0ABX7VS77</accession>
<protein>
    <submittedName>
        <fullName evidence="2">Stage III sporulation protein SpoAB</fullName>
    </submittedName>
</protein>
<name>A0ABX7VS77_9BACI</name>
<dbReference type="NCBIfam" id="TIGR02833">
    <property type="entry name" value="spore_III_AB"/>
    <property type="match status" value="1"/>
</dbReference>
<dbReference type="RefSeq" id="WP_209364967.1">
    <property type="nucleotide sequence ID" value="NZ_CP046956.1"/>
</dbReference>
<sequence>MKWIGAILLLCATTWAGFEFSRKLSDRPVQIRQLKSALQILEAEILYSQAPLAEACATLAKQLPKPVSLFFQSVNKDLQGNTTDLYQIWKYNLDRFWPHAALKDSEKEVLKQFGRTLGQHDFSQQQKHIQLALTHLDRELEEAQNQQLKYSKMVKSLGFLTGLLVVLLLI</sequence>
<feature type="coiled-coil region" evidence="1">
    <location>
        <begin position="126"/>
        <end position="153"/>
    </location>
</feature>
<dbReference type="EMBL" id="CP046956">
    <property type="protein sequence ID" value="QTM99797.1"/>
    <property type="molecule type" value="Genomic_DNA"/>
</dbReference>
<gene>
    <name evidence="2" type="ORF">ERJ70_11105</name>
</gene>
<keyword evidence="1" id="KW-0175">Coiled coil</keyword>